<dbReference type="InterPro" id="IPR015946">
    <property type="entry name" value="KH_dom-like_a/b"/>
</dbReference>
<dbReference type="InterPro" id="IPR036102">
    <property type="entry name" value="OsmC/Ohrsf"/>
</dbReference>
<gene>
    <name evidence="1" type="ORF">FZC75_11035</name>
</gene>
<reference evidence="1 2" key="1">
    <citation type="submission" date="2019-08" db="EMBL/GenBank/DDBJ databases">
        <title>Bacillus genomes from the desert of Cuatro Cienegas, Coahuila.</title>
        <authorList>
            <person name="Olmedo-Alvarez G."/>
        </authorList>
    </citation>
    <scope>NUCLEOTIDE SEQUENCE [LARGE SCALE GENOMIC DNA]</scope>
    <source>
        <strain evidence="1 2">CH98b_3T</strain>
    </source>
</reference>
<dbReference type="RefSeq" id="WP_148979353.1">
    <property type="nucleotide sequence ID" value="NZ_JBNILM010000007.1"/>
</dbReference>
<protein>
    <submittedName>
        <fullName evidence="1">OsmC family protein</fullName>
    </submittedName>
</protein>
<sequence length="134" mass="14906">MKFLIESDRVIAELPSGQMVISPTPGVGVRPYELFTSSLIGCGGTLLKTILEKKRVHYEKLEMEADSIRNPSQANRIEKITIKANIFSKNELTLAQREKISSLVIKNCGMIQSVLPAIQVDVLINMIHVNGEQE</sequence>
<dbReference type="PANTHER" id="PTHR34352">
    <property type="entry name" value="PROTEIN YHFA"/>
    <property type="match status" value="1"/>
</dbReference>
<evidence type="ECO:0000313" key="1">
    <source>
        <dbReference type="EMBL" id="TYS71693.1"/>
    </source>
</evidence>
<dbReference type="InterPro" id="IPR003718">
    <property type="entry name" value="OsmC/Ohr_fam"/>
</dbReference>
<evidence type="ECO:0000313" key="2">
    <source>
        <dbReference type="Proteomes" id="UP000324517"/>
    </source>
</evidence>
<dbReference type="AlphaFoldDB" id="A0A5D4T7S1"/>
<dbReference type="EMBL" id="VTET01000005">
    <property type="protein sequence ID" value="TYS71693.1"/>
    <property type="molecule type" value="Genomic_DNA"/>
</dbReference>
<organism evidence="1 2">
    <name type="scientific">Sutcliffiella horikoshii</name>
    <dbReference type="NCBI Taxonomy" id="79883"/>
    <lineage>
        <taxon>Bacteria</taxon>
        <taxon>Bacillati</taxon>
        <taxon>Bacillota</taxon>
        <taxon>Bacilli</taxon>
        <taxon>Bacillales</taxon>
        <taxon>Bacillaceae</taxon>
        <taxon>Sutcliffiella</taxon>
    </lineage>
</organism>
<dbReference type="Proteomes" id="UP000324517">
    <property type="component" value="Unassembled WGS sequence"/>
</dbReference>
<dbReference type="OrthoDB" id="13625at2"/>
<dbReference type="Gene3D" id="3.30.300.20">
    <property type="match status" value="1"/>
</dbReference>
<name>A0A5D4T7S1_9BACI</name>
<dbReference type="Pfam" id="PF02566">
    <property type="entry name" value="OsmC"/>
    <property type="match status" value="1"/>
</dbReference>
<dbReference type="SUPFAM" id="SSF82784">
    <property type="entry name" value="OsmC-like"/>
    <property type="match status" value="1"/>
</dbReference>
<comment type="caution">
    <text evidence="1">The sequence shown here is derived from an EMBL/GenBank/DDBJ whole genome shotgun (WGS) entry which is preliminary data.</text>
</comment>
<accession>A0A5D4T7S1</accession>
<proteinExistence type="predicted"/>
<dbReference type="PANTHER" id="PTHR34352:SF1">
    <property type="entry name" value="PROTEIN YHFA"/>
    <property type="match status" value="1"/>
</dbReference>